<proteinExistence type="predicted"/>
<keyword evidence="2" id="KW-1185">Reference proteome</keyword>
<dbReference type="EMBL" id="AZHC01000039">
    <property type="protein sequence ID" value="OAA35777.1"/>
    <property type="molecule type" value="Genomic_DNA"/>
</dbReference>
<dbReference type="Proteomes" id="UP000243498">
    <property type="component" value="Unassembled WGS sequence"/>
</dbReference>
<gene>
    <name evidence="1" type="ORF">NOR_07794</name>
</gene>
<name>A0A166XG88_METRR</name>
<reference evidence="1 2" key="1">
    <citation type="journal article" date="2016" name="Genome Biol. Evol.">
        <title>Divergent and convergent evolution of fungal pathogenicity.</title>
        <authorList>
            <person name="Shang Y."/>
            <person name="Xiao G."/>
            <person name="Zheng P."/>
            <person name="Cen K."/>
            <person name="Zhan S."/>
            <person name="Wang C."/>
        </authorList>
    </citation>
    <scope>NUCLEOTIDE SEQUENCE [LARGE SCALE GENOMIC DNA]</scope>
    <source>
        <strain evidence="1 2">RCEF 4871</strain>
    </source>
</reference>
<organism evidence="1 2">
    <name type="scientific">Metarhizium rileyi (strain RCEF 4871)</name>
    <name type="common">Nomuraea rileyi</name>
    <dbReference type="NCBI Taxonomy" id="1649241"/>
    <lineage>
        <taxon>Eukaryota</taxon>
        <taxon>Fungi</taxon>
        <taxon>Dikarya</taxon>
        <taxon>Ascomycota</taxon>
        <taxon>Pezizomycotina</taxon>
        <taxon>Sordariomycetes</taxon>
        <taxon>Hypocreomycetidae</taxon>
        <taxon>Hypocreales</taxon>
        <taxon>Clavicipitaceae</taxon>
        <taxon>Metarhizium</taxon>
    </lineage>
</organism>
<dbReference type="OrthoDB" id="3594971at2759"/>
<protein>
    <recommendedName>
        <fullName evidence="3">F-box domain-containing protein</fullName>
    </recommendedName>
</protein>
<comment type="caution">
    <text evidence="1">The sequence shown here is derived from an EMBL/GenBank/DDBJ whole genome shotgun (WGS) entry which is preliminary data.</text>
</comment>
<evidence type="ECO:0000313" key="1">
    <source>
        <dbReference type="EMBL" id="OAA35777.1"/>
    </source>
</evidence>
<evidence type="ECO:0000313" key="2">
    <source>
        <dbReference type="Proteomes" id="UP000243498"/>
    </source>
</evidence>
<sequence length="285" mass="33077">MSTLVLKSYDWAHSPQEVQRHWRLSRMESLALISVPIFDFLSSIRPQDLCNLTRLQAHDSPAHAPDRRKDATRGLYLLVRDYIRALEVLDVTCHTDLFHIDSILKHGGSLREVHFRDHVGFGHDDDKCPTLRPDDVARLGQGLPFVHTLELDMDAALCHPSQFLRGIASFPRLQTLILHVQTVLRATEKDELTRDRDYESAIQTFSCLVRLREKTQDIPWKSITINVGGWRRVMLRRMGSEWRRKNARGIFAERCFVLERDERGRYKVAEQSCHDGLQYISTPQL</sequence>
<dbReference type="AlphaFoldDB" id="A0A166XG88"/>
<evidence type="ECO:0008006" key="3">
    <source>
        <dbReference type="Google" id="ProtNLM"/>
    </source>
</evidence>
<dbReference type="OMA" id="DLCNLTR"/>
<accession>A0A166XG88</accession>